<evidence type="ECO:0000313" key="2">
    <source>
        <dbReference type="Proteomes" id="UP000015106"/>
    </source>
</evidence>
<dbReference type="EnsemblPlants" id="TuG1812G0300000259.01.T01">
    <property type="protein sequence ID" value="TuG1812G0300000259.01.T01.cds295321"/>
    <property type="gene ID" value="TuG1812G0300000259.01"/>
</dbReference>
<accession>A0A8R7PN98</accession>
<dbReference type="Proteomes" id="UP000015106">
    <property type="component" value="Chromosome 3"/>
</dbReference>
<sequence>MQATMLLPRLRRNQGVCSRTSFILFHHKNLLQYLLFFLNTHDRLERSSVILHDALLIWYEKNMLQLAT</sequence>
<dbReference type="AlphaFoldDB" id="A0A8R7PN98"/>
<organism evidence="1 2">
    <name type="scientific">Triticum urartu</name>
    <name type="common">Red wild einkorn</name>
    <name type="synonym">Crithodium urartu</name>
    <dbReference type="NCBI Taxonomy" id="4572"/>
    <lineage>
        <taxon>Eukaryota</taxon>
        <taxon>Viridiplantae</taxon>
        <taxon>Streptophyta</taxon>
        <taxon>Embryophyta</taxon>
        <taxon>Tracheophyta</taxon>
        <taxon>Spermatophyta</taxon>
        <taxon>Magnoliopsida</taxon>
        <taxon>Liliopsida</taxon>
        <taxon>Poales</taxon>
        <taxon>Poaceae</taxon>
        <taxon>BOP clade</taxon>
        <taxon>Pooideae</taxon>
        <taxon>Triticodae</taxon>
        <taxon>Triticeae</taxon>
        <taxon>Triticinae</taxon>
        <taxon>Triticum</taxon>
    </lineage>
</organism>
<keyword evidence="2" id="KW-1185">Reference proteome</keyword>
<name>A0A8R7PN98_TRIUA</name>
<reference evidence="1" key="2">
    <citation type="submission" date="2018-03" db="EMBL/GenBank/DDBJ databases">
        <title>The Triticum urartu genome reveals the dynamic nature of wheat genome evolution.</title>
        <authorList>
            <person name="Ling H."/>
            <person name="Ma B."/>
            <person name="Shi X."/>
            <person name="Liu H."/>
            <person name="Dong L."/>
            <person name="Sun H."/>
            <person name="Cao Y."/>
            <person name="Gao Q."/>
            <person name="Zheng S."/>
            <person name="Li Y."/>
            <person name="Yu Y."/>
            <person name="Du H."/>
            <person name="Qi M."/>
            <person name="Li Y."/>
            <person name="Yu H."/>
            <person name="Cui Y."/>
            <person name="Wang N."/>
            <person name="Chen C."/>
            <person name="Wu H."/>
            <person name="Zhao Y."/>
            <person name="Zhang J."/>
            <person name="Li Y."/>
            <person name="Zhou W."/>
            <person name="Zhang B."/>
            <person name="Hu W."/>
            <person name="Eijk M."/>
            <person name="Tang J."/>
            <person name="Witsenboer H."/>
            <person name="Zhao S."/>
            <person name="Li Z."/>
            <person name="Zhang A."/>
            <person name="Wang D."/>
            <person name="Liang C."/>
        </authorList>
    </citation>
    <scope>NUCLEOTIDE SEQUENCE [LARGE SCALE GENOMIC DNA]</scope>
    <source>
        <strain evidence="1">cv. G1812</strain>
    </source>
</reference>
<protein>
    <submittedName>
        <fullName evidence="1">Uncharacterized protein</fullName>
    </submittedName>
</protein>
<evidence type="ECO:0000313" key="1">
    <source>
        <dbReference type="EnsemblPlants" id="TuG1812G0300000259.01.T01.cds295321"/>
    </source>
</evidence>
<dbReference type="Gramene" id="TuG1812G0300000259.01.T01">
    <property type="protein sequence ID" value="TuG1812G0300000259.01.T01.cds295321"/>
    <property type="gene ID" value="TuG1812G0300000259.01"/>
</dbReference>
<reference evidence="2" key="1">
    <citation type="journal article" date="2013" name="Nature">
        <title>Draft genome of the wheat A-genome progenitor Triticum urartu.</title>
        <authorList>
            <person name="Ling H.Q."/>
            <person name="Zhao S."/>
            <person name="Liu D."/>
            <person name="Wang J."/>
            <person name="Sun H."/>
            <person name="Zhang C."/>
            <person name="Fan H."/>
            <person name="Li D."/>
            <person name="Dong L."/>
            <person name="Tao Y."/>
            <person name="Gao C."/>
            <person name="Wu H."/>
            <person name="Li Y."/>
            <person name="Cui Y."/>
            <person name="Guo X."/>
            <person name="Zheng S."/>
            <person name="Wang B."/>
            <person name="Yu K."/>
            <person name="Liang Q."/>
            <person name="Yang W."/>
            <person name="Lou X."/>
            <person name="Chen J."/>
            <person name="Feng M."/>
            <person name="Jian J."/>
            <person name="Zhang X."/>
            <person name="Luo G."/>
            <person name="Jiang Y."/>
            <person name="Liu J."/>
            <person name="Wang Z."/>
            <person name="Sha Y."/>
            <person name="Zhang B."/>
            <person name="Wu H."/>
            <person name="Tang D."/>
            <person name="Shen Q."/>
            <person name="Xue P."/>
            <person name="Zou S."/>
            <person name="Wang X."/>
            <person name="Liu X."/>
            <person name="Wang F."/>
            <person name="Yang Y."/>
            <person name="An X."/>
            <person name="Dong Z."/>
            <person name="Zhang K."/>
            <person name="Zhang X."/>
            <person name="Luo M.C."/>
            <person name="Dvorak J."/>
            <person name="Tong Y."/>
            <person name="Wang J."/>
            <person name="Yang H."/>
            <person name="Li Z."/>
            <person name="Wang D."/>
            <person name="Zhang A."/>
            <person name="Wang J."/>
        </authorList>
    </citation>
    <scope>NUCLEOTIDE SEQUENCE</scope>
    <source>
        <strain evidence="2">cv. G1812</strain>
    </source>
</reference>
<reference evidence="1" key="3">
    <citation type="submission" date="2022-06" db="UniProtKB">
        <authorList>
            <consortium name="EnsemblPlants"/>
        </authorList>
    </citation>
    <scope>IDENTIFICATION</scope>
</reference>
<proteinExistence type="predicted"/>